<accession>A0A418X9G3</accession>
<evidence type="ECO:0000313" key="3">
    <source>
        <dbReference type="Proteomes" id="UP000284021"/>
    </source>
</evidence>
<sequence length="106" mass="12084">MIYCLHYPSSSSYTPMRVAFWSNNAETLYQAIKGGAGWGCMSQFLAHQDLLDGHLECLLPQLRLPPYNSVCIVYSQRELPLRTQLFLDLLHSAVTDDLWSPAHRLT</sequence>
<gene>
    <name evidence="2" type="ORF">D3879_24640</name>
</gene>
<dbReference type="Gene3D" id="3.40.190.290">
    <property type="match status" value="1"/>
</dbReference>
<keyword evidence="3" id="KW-1185">Reference proteome</keyword>
<protein>
    <recommendedName>
        <fullName evidence="1">LysR substrate-binding domain-containing protein</fullName>
    </recommendedName>
</protein>
<name>A0A418X9G3_9PSED</name>
<comment type="caution">
    <text evidence="2">The sequence shown here is derived from an EMBL/GenBank/DDBJ whole genome shotgun (WGS) entry which is preliminary data.</text>
</comment>
<feature type="domain" description="LysR substrate-binding" evidence="1">
    <location>
        <begin position="16"/>
        <end position="93"/>
    </location>
</feature>
<proteinExistence type="predicted"/>
<reference evidence="2 3" key="1">
    <citation type="submission" date="2018-09" db="EMBL/GenBank/DDBJ databases">
        <authorList>
            <person name="Zhu H."/>
        </authorList>
    </citation>
    <scope>NUCLEOTIDE SEQUENCE [LARGE SCALE GENOMIC DNA]</scope>
    <source>
        <strain evidence="2 3">K1S02-6</strain>
    </source>
</reference>
<dbReference type="EMBL" id="QYUR01000008">
    <property type="protein sequence ID" value="RJG09013.1"/>
    <property type="molecule type" value="Genomic_DNA"/>
</dbReference>
<dbReference type="Pfam" id="PF03466">
    <property type="entry name" value="LysR_substrate"/>
    <property type="match status" value="1"/>
</dbReference>
<dbReference type="SUPFAM" id="SSF53850">
    <property type="entry name" value="Periplasmic binding protein-like II"/>
    <property type="match status" value="1"/>
</dbReference>
<dbReference type="Proteomes" id="UP000284021">
    <property type="component" value="Unassembled WGS sequence"/>
</dbReference>
<dbReference type="InterPro" id="IPR005119">
    <property type="entry name" value="LysR_subst-bd"/>
</dbReference>
<evidence type="ECO:0000259" key="1">
    <source>
        <dbReference type="Pfam" id="PF03466"/>
    </source>
</evidence>
<dbReference type="AlphaFoldDB" id="A0A418X9G3"/>
<organism evidence="2 3">
    <name type="scientific">Pseudomonas cavernicola</name>
    <dbReference type="NCBI Taxonomy" id="2320866"/>
    <lineage>
        <taxon>Bacteria</taxon>
        <taxon>Pseudomonadati</taxon>
        <taxon>Pseudomonadota</taxon>
        <taxon>Gammaproteobacteria</taxon>
        <taxon>Pseudomonadales</taxon>
        <taxon>Pseudomonadaceae</taxon>
        <taxon>Pseudomonas</taxon>
    </lineage>
</organism>
<evidence type="ECO:0000313" key="2">
    <source>
        <dbReference type="EMBL" id="RJG09013.1"/>
    </source>
</evidence>